<gene>
    <name evidence="1" type="ORF">O0S08_33990</name>
</gene>
<dbReference type="Proteomes" id="UP001164459">
    <property type="component" value="Chromosome"/>
</dbReference>
<evidence type="ECO:0008006" key="3">
    <source>
        <dbReference type="Google" id="ProtNLM"/>
    </source>
</evidence>
<proteinExistence type="predicted"/>
<evidence type="ECO:0000313" key="2">
    <source>
        <dbReference type="Proteomes" id="UP001164459"/>
    </source>
</evidence>
<name>A0ABY7GW88_9BACT</name>
<reference evidence="1" key="1">
    <citation type="submission" date="2022-11" db="EMBL/GenBank/DDBJ databases">
        <title>Minimal conservation of predation-associated metabolite biosynthetic gene clusters underscores biosynthetic potential of Myxococcota including descriptions for ten novel species: Archangium lansinium sp. nov., Myxococcus landrumus sp. nov., Nannocystis bai.</title>
        <authorList>
            <person name="Ahearne A."/>
            <person name="Stevens C."/>
            <person name="Dowd S."/>
        </authorList>
    </citation>
    <scope>NUCLEOTIDE SEQUENCE</scope>
    <source>
        <strain evidence="1">Fl3</strain>
    </source>
</reference>
<keyword evidence="2" id="KW-1185">Reference proteome</keyword>
<accession>A0ABY7GW88</accession>
<organism evidence="1 2">
    <name type="scientific">Nannocystis punicea</name>
    <dbReference type="NCBI Taxonomy" id="2995304"/>
    <lineage>
        <taxon>Bacteria</taxon>
        <taxon>Pseudomonadati</taxon>
        <taxon>Myxococcota</taxon>
        <taxon>Polyangia</taxon>
        <taxon>Nannocystales</taxon>
        <taxon>Nannocystaceae</taxon>
        <taxon>Nannocystis</taxon>
    </lineage>
</organism>
<evidence type="ECO:0000313" key="1">
    <source>
        <dbReference type="EMBL" id="WAS91227.1"/>
    </source>
</evidence>
<sequence>MTEMVRERGERSRQRRRCGARVLALAVGLGWQDVPSASGPREGAAPAACYTVEPVPDLGDPPSPWQVFVDLDEDGRVLLNTSLQEESSRAYLWSGGPPQPIVVEDARSLHALDMNERGEVLVAAYRDGEEGEQAFVWQDGEVRAEIPLPQNDGVERGWIDDDGRVVLRLIIEHADRFIYRRAVLWRDDEVQDLGIWTVGDVNEDNLIAGIDLDSGELAKWRANRKLDAVELCPLGVLQNNDVRINRRGQVLASMYCNTEDVLDIDERLVLWDGDEVREMPRLGGEPMRFVDLNDRGDVLGSVSAEKGLVPVLWRGEELLEIPLAPGLEAVEVTDINEDGLITGFSYEGGQVVGDVSGLKPLPPAPGFTGDQVYGKLNERGVIVHSLADDYFEVEELRTFVWRPSACDVQQGP</sequence>
<dbReference type="RefSeq" id="WP_269033591.1">
    <property type="nucleotide sequence ID" value="NZ_CP114040.1"/>
</dbReference>
<protein>
    <recommendedName>
        <fullName evidence="3">Repeat domain-containing protein</fullName>
    </recommendedName>
</protein>
<dbReference type="EMBL" id="CP114040">
    <property type="protein sequence ID" value="WAS91227.1"/>
    <property type="molecule type" value="Genomic_DNA"/>
</dbReference>